<evidence type="ECO:0000313" key="2">
    <source>
        <dbReference type="EMBL" id="OOS00190.1"/>
    </source>
</evidence>
<dbReference type="Proteomes" id="UP000190867">
    <property type="component" value="Unassembled WGS sequence"/>
</dbReference>
<dbReference type="AlphaFoldDB" id="A0A1T0AU46"/>
<keyword evidence="3" id="KW-1185">Reference proteome</keyword>
<evidence type="ECO:0000313" key="3">
    <source>
        <dbReference type="Proteomes" id="UP000190867"/>
    </source>
</evidence>
<accession>A0A1T0AU46</accession>
<dbReference type="STRING" id="734.B0187_03725"/>
<protein>
    <submittedName>
        <fullName evidence="2">Transporter</fullName>
    </submittedName>
</protein>
<comment type="caution">
    <text evidence="2">The sequence shown here is derived from an EMBL/GenBank/DDBJ whole genome shotgun (WGS) entry which is preliminary data.</text>
</comment>
<sequence>MLTGAITLALTTAIGAGIGFGASYVQTPKWRATAQFDQPKVSELGNYFDLYSTYTFLNGGEPQSYTLLKNEQGQFSLAPQRSQTAEQMATESAYQEFKRNLTSPDVLKDYLTRTNLVKVKSQTENISETAAMEQLSSQFNFQRANLNKGTADSLSVTSTKTDEAAKMLNGFIQFANQQTRVNLNTDLIAKWKILFQQVKNATELKLGPTQQGNQIAMQDWNGKLNIMKTVQPLDDKLVAYRFVQSPTEAGSPIAPKRSIWAMIGALSGLLLGMIGLSARRSPKSAQNG</sequence>
<organism evidence="2 3">
    <name type="scientific">Haemophilus paracuniculus</name>
    <dbReference type="NCBI Taxonomy" id="734"/>
    <lineage>
        <taxon>Bacteria</taxon>
        <taxon>Pseudomonadati</taxon>
        <taxon>Pseudomonadota</taxon>
        <taxon>Gammaproteobacteria</taxon>
        <taxon>Pasteurellales</taxon>
        <taxon>Pasteurellaceae</taxon>
        <taxon>Haemophilus</taxon>
    </lineage>
</organism>
<dbReference type="SUPFAM" id="SSF160355">
    <property type="entry name" value="Bacterial polysaccharide co-polymerase-like"/>
    <property type="match status" value="1"/>
</dbReference>
<dbReference type="Gene3D" id="3.30.1890.10">
    <property type="entry name" value="FepE-like"/>
    <property type="match status" value="1"/>
</dbReference>
<proteinExistence type="predicted"/>
<reference evidence="2 3" key="1">
    <citation type="submission" date="2017-02" db="EMBL/GenBank/DDBJ databases">
        <title>Draft genome sequence of Haemophilus paracuniculus CCUG 43573 type strain.</title>
        <authorList>
            <person name="Engstrom-Jakobsson H."/>
            <person name="Salva-Serra F."/>
            <person name="Thorell K."/>
            <person name="Gonzales-Siles L."/>
            <person name="Karlsson R."/>
            <person name="Boulund F."/>
            <person name="Engstrand L."/>
            <person name="Kristiansson E."/>
            <person name="Moore E."/>
        </authorList>
    </citation>
    <scope>NUCLEOTIDE SEQUENCE [LARGE SCALE GENOMIC DNA]</scope>
    <source>
        <strain evidence="2 3">CCUG 43573</strain>
    </source>
</reference>
<name>A0A1T0AU46_9PAST</name>
<evidence type="ECO:0000256" key="1">
    <source>
        <dbReference type="SAM" id="Phobius"/>
    </source>
</evidence>
<dbReference type="EMBL" id="MUYA01000004">
    <property type="protein sequence ID" value="OOS00190.1"/>
    <property type="molecule type" value="Genomic_DNA"/>
</dbReference>
<keyword evidence="1" id="KW-0812">Transmembrane</keyword>
<keyword evidence="1" id="KW-1133">Transmembrane helix</keyword>
<feature type="transmembrane region" description="Helical" evidence="1">
    <location>
        <begin position="259"/>
        <end position="278"/>
    </location>
</feature>
<keyword evidence="1" id="KW-0472">Membrane</keyword>
<gene>
    <name evidence="2" type="ORF">B0187_03725</name>
</gene>